<comment type="caution">
    <text evidence="1">The sequence shown here is derived from an EMBL/GenBank/DDBJ whole genome shotgun (WGS) entry which is preliminary data.</text>
</comment>
<proteinExistence type="predicted"/>
<dbReference type="AlphaFoldDB" id="S9QRL6"/>
<protein>
    <submittedName>
        <fullName evidence="1">Uncharacterized protein</fullName>
    </submittedName>
</protein>
<keyword evidence="2" id="KW-1185">Reference proteome</keyword>
<name>S9QRL6_CYSF2</name>
<reference evidence="1" key="1">
    <citation type="submission" date="2013-05" db="EMBL/GenBank/DDBJ databases">
        <title>Genome assembly of Cystobacter fuscus DSM 2262.</title>
        <authorList>
            <person name="Sharma G."/>
            <person name="Khatri I."/>
            <person name="Kaur C."/>
            <person name="Mayilraj S."/>
            <person name="Subramanian S."/>
        </authorList>
    </citation>
    <scope>NUCLEOTIDE SEQUENCE [LARGE SCALE GENOMIC DNA]</scope>
    <source>
        <strain evidence="1">DSM 2262</strain>
    </source>
</reference>
<gene>
    <name evidence="1" type="ORF">D187_003162</name>
</gene>
<dbReference type="EMBL" id="ANAH02000018">
    <property type="protein sequence ID" value="EPX59258.1"/>
    <property type="molecule type" value="Genomic_DNA"/>
</dbReference>
<accession>S9QRL6</accession>
<sequence>MELLRHPITGHGRDHRWVLPVALSSAGGARGHLRSSAAIYPRRAANGCHPVCVRGRGSVGTCCLGFNTR</sequence>
<evidence type="ECO:0000313" key="2">
    <source>
        <dbReference type="Proteomes" id="UP000011682"/>
    </source>
</evidence>
<dbReference type="Proteomes" id="UP000011682">
    <property type="component" value="Unassembled WGS sequence"/>
</dbReference>
<evidence type="ECO:0000313" key="1">
    <source>
        <dbReference type="EMBL" id="EPX59258.1"/>
    </source>
</evidence>
<organism evidence="1 2">
    <name type="scientific">Cystobacter fuscus (strain ATCC 25194 / DSM 2262 / NBRC 100088 / M29)</name>
    <dbReference type="NCBI Taxonomy" id="1242864"/>
    <lineage>
        <taxon>Bacteria</taxon>
        <taxon>Pseudomonadati</taxon>
        <taxon>Myxococcota</taxon>
        <taxon>Myxococcia</taxon>
        <taxon>Myxococcales</taxon>
        <taxon>Cystobacterineae</taxon>
        <taxon>Archangiaceae</taxon>
        <taxon>Cystobacter</taxon>
    </lineage>
</organism>